<evidence type="ECO:0000313" key="1">
    <source>
        <dbReference type="EMBL" id="SVB22960.1"/>
    </source>
</evidence>
<dbReference type="PROSITE" id="PS51318">
    <property type="entry name" value="TAT"/>
    <property type="match status" value="1"/>
</dbReference>
<reference evidence="1" key="1">
    <citation type="submission" date="2018-05" db="EMBL/GenBank/DDBJ databases">
        <authorList>
            <person name="Lanie J.A."/>
            <person name="Ng W.-L."/>
            <person name="Kazmierczak K.M."/>
            <person name="Andrzejewski T.M."/>
            <person name="Davidsen T.M."/>
            <person name="Wayne K.J."/>
            <person name="Tettelin H."/>
            <person name="Glass J.I."/>
            <person name="Rusch D."/>
            <person name="Podicherti R."/>
            <person name="Tsui H.-C.T."/>
            <person name="Winkler M.E."/>
        </authorList>
    </citation>
    <scope>NUCLEOTIDE SEQUENCE</scope>
</reference>
<organism evidence="1">
    <name type="scientific">marine metagenome</name>
    <dbReference type="NCBI Taxonomy" id="408172"/>
    <lineage>
        <taxon>unclassified sequences</taxon>
        <taxon>metagenomes</taxon>
        <taxon>ecological metagenomes</taxon>
    </lineage>
</organism>
<dbReference type="EMBL" id="UINC01033526">
    <property type="protein sequence ID" value="SVB22960.1"/>
    <property type="molecule type" value="Genomic_DNA"/>
</dbReference>
<sequence>MSKSKTNATPDCGCPTGDCRPSRRQFFSRGAQSIAAIGVAVQSGVAAPAARPKPGGWLPTGLGQTRDMTVADGLVYVAGDSAVVVLKPSAEPVRRMELAEAPRCIAVAKRRLIVGLRDRVLLCDLDG</sequence>
<dbReference type="AlphaFoldDB" id="A0A382CA75"/>
<proteinExistence type="predicted"/>
<gene>
    <name evidence="1" type="ORF">METZ01_LOCUS175814</name>
</gene>
<protein>
    <submittedName>
        <fullName evidence="1">Uncharacterized protein</fullName>
    </submittedName>
</protein>
<name>A0A382CA75_9ZZZZ</name>
<accession>A0A382CA75</accession>
<dbReference type="InterPro" id="IPR006311">
    <property type="entry name" value="TAT_signal"/>
</dbReference>
<feature type="non-terminal residue" evidence="1">
    <location>
        <position position="127"/>
    </location>
</feature>